<dbReference type="AlphaFoldDB" id="A0A2U2XH21"/>
<name>A0A2U2XH21_9FLAO</name>
<dbReference type="Proteomes" id="UP000245370">
    <property type="component" value="Unassembled WGS sequence"/>
</dbReference>
<dbReference type="OrthoDB" id="1116689at2"/>
<evidence type="ECO:0000313" key="2">
    <source>
        <dbReference type="Proteomes" id="UP000245370"/>
    </source>
</evidence>
<reference evidence="1 2" key="2">
    <citation type="submission" date="2018-05" db="EMBL/GenBank/DDBJ databases">
        <authorList>
            <person name="Lanie J.A."/>
            <person name="Ng W.-L."/>
            <person name="Kazmierczak K.M."/>
            <person name="Andrzejewski T.M."/>
            <person name="Davidsen T.M."/>
            <person name="Wayne K.J."/>
            <person name="Tettelin H."/>
            <person name="Glass J.I."/>
            <person name="Rusch D."/>
            <person name="Podicherti R."/>
            <person name="Tsui H.-C.T."/>
            <person name="Winkler M.E."/>
        </authorList>
    </citation>
    <scope>NUCLEOTIDE SEQUENCE [LARGE SCALE GENOMIC DNA]</scope>
    <source>
        <strain evidence="1 2">C305</strain>
    </source>
</reference>
<proteinExistence type="predicted"/>
<evidence type="ECO:0000313" key="1">
    <source>
        <dbReference type="EMBL" id="PWH87098.1"/>
    </source>
</evidence>
<reference evidence="1 2" key="1">
    <citation type="submission" date="2018-05" db="EMBL/GenBank/DDBJ databases">
        <title>Brumimicrobium oceani sp. nov., isolated from coastal sediment.</title>
        <authorList>
            <person name="Kou Y."/>
        </authorList>
    </citation>
    <scope>NUCLEOTIDE SEQUENCE [LARGE SCALE GENOMIC DNA]</scope>
    <source>
        <strain evidence="1 2">C305</strain>
    </source>
</reference>
<sequence length="372" mass="42679">MRLAGTYHPIPYILERVTEFLPGVTVVSAIWLDYDKQIYSTNEGIPLNNYLKVKAQNIRNTQLNSEWTTNPEPFTEDKKSKNQLTFEDEDELNVLRLYFPSPIDSFKDVVSIAFPQNVFLKSLNSKFKGMSTQEKHILSHILSSIFSAEHTRVVQERDFLESVQHINRKKDLRIKQLTDDLKSTEQLYSSSIRNIINDFKNKLEKELKKLFVINNEVIFKLAKERLTIDQIELIIKNSVYLAYNLNISDDTIQVTVDHVQLNKLKQPENKPKTTINQNDGKTSFLLDKYEEAALRAAALGLSINGKNVAAQLDPPVTPPAITDAIKKKKSKIAYLLQQYPEKWMNIRKAIRPISLLDQSSNQNASTRVSNVS</sequence>
<protein>
    <submittedName>
        <fullName evidence="1">Uncharacterized protein</fullName>
    </submittedName>
</protein>
<keyword evidence="2" id="KW-1185">Reference proteome</keyword>
<comment type="caution">
    <text evidence="1">The sequence shown here is derived from an EMBL/GenBank/DDBJ whole genome shotgun (WGS) entry which is preliminary data.</text>
</comment>
<accession>A0A2U2XH21</accession>
<gene>
    <name evidence="1" type="ORF">DIT68_02220</name>
</gene>
<dbReference type="RefSeq" id="WP_109358178.1">
    <property type="nucleotide sequence ID" value="NZ_QFRJ01000001.1"/>
</dbReference>
<dbReference type="EMBL" id="QFRJ01000001">
    <property type="protein sequence ID" value="PWH87098.1"/>
    <property type="molecule type" value="Genomic_DNA"/>
</dbReference>
<organism evidence="1 2">
    <name type="scientific">Brumimicrobium oceani</name>
    <dbReference type="NCBI Taxonomy" id="2100725"/>
    <lineage>
        <taxon>Bacteria</taxon>
        <taxon>Pseudomonadati</taxon>
        <taxon>Bacteroidota</taxon>
        <taxon>Flavobacteriia</taxon>
        <taxon>Flavobacteriales</taxon>
        <taxon>Crocinitomicaceae</taxon>
        <taxon>Brumimicrobium</taxon>
    </lineage>
</organism>